<feature type="signal peptide" evidence="2">
    <location>
        <begin position="1"/>
        <end position="34"/>
    </location>
</feature>
<dbReference type="PROSITE" id="PS50234">
    <property type="entry name" value="VWFA"/>
    <property type="match status" value="1"/>
</dbReference>
<keyword evidence="1" id="KW-1133">Transmembrane helix</keyword>
<evidence type="ECO:0000313" key="4">
    <source>
        <dbReference type="EMBL" id="KST63302.1"/>
    </source>
</evidence>
<proteinExistence type="predicted"/>
<dbReference type="SMART" id="SM00327">
    <property type="entry name" value="VWA"/>
    <property type="match status" value="1"/>
</dbReference>
<dbReference type="EMBL" id="LMTZ01000140">
    <property type="protein sequence ID" value="KST63302.1"/>
    <property type="molecule type" value="Genomic_DNA"/>
</dbReference>
<feature type="chain" id="PRO_5006890067" description="VWFA domain-containing protein" evidence="2">
    <location>
        <begin position="35"/>
        <end position="608"/>
    </location>
</feature>
<evidence type="ECO:0000256" key="2">
    <source>
        <dbReference type="SAM" id="SignalP"/>
    </source>
</evidence>
<dbReference type="Pfam" id="PF13519">
    <property type="entry name" value="VWA_2"/>
    <property type="match status" value="1"/>
</dbReference>
<dbReference type="AlphaFoldDB" id="A0A0V7ZGE7"/>
<comment type="caution">
    <text evidence="4">The sequence shown here is derived from an EMBL/GenBank/DDBJ whole genome shotgun (WGS) entry which is preliminary data.</text>
</comment>
<keyword evidence="2" id="KW-0732">Signal</keyword>
<evidence type="ECO:0000313" key="5">
    <source>
        <dbReference type="Proteomes" id="UP000053372"/>
    </source>
</evidence>
<keyword evidence="1" id="KW-0472">Membrane</keyword>
<dbReference type="SUPFAM" id="SSF53300">
    <property type="entry name" value="vWA-like"/>
    <property type="match status" value="1"/>
</dbReference>
<protein>
    <recommendedName>
        <fullName evidence="3">VWFA domain-containing protein</fullName>
    </recommendedName>
</protein>
<accession>A0A0V7ZGE7</accession>
<reference evidence="4 5" key="1">
    <citation type="journal article" date="2015" name="Genome Announc.">
        <title>Draft Genome of the Euendolithic (true boring) Cyanobacterium Mastigocoleus testarum strain BC008.</title>
        <authorList>
            <person name="Guida B.S."/>
            <person name="Garcia-Pichel F."/>
        </authorList>
    </citation>
    <scope>NUCLEOTIDE SEQUENCE [LARGE SCALE GENOMIC DNA]</scope>
    <source>
        <strain evidence="4 5">BC008</strain>
    </source>
</reference>
<keyword evidence="5" id="KW-1185">Reference proteome</keyword>
<dbReference type="CDD" id="cd00198">
    <property type="entry name" value="vWFA"/>
    <property type="match status" value="1"/>
</dbReference>
<dbReference type="OrthoDB" id="475235at2"/>
<gene>
    <name evidence="4" type="ORF">BC008_39150</name>
</gene>
<feature type="domain" description="VWFA" evidence="3">
    <location>
        <begin position="42"/>
        <end position="233"/>
    </location>
</feature>
<feature type="transmembrane region" description="Helical" evidence="1">
    <location>
        <begin position="457"/>
        <end position="478"/>
    </location>
</feature>
<dbReference type="Proteomes" id="UP000053372">
    <property type="component" value="Unassembled WGS sequence"/>
</dbReference>
<dbReference type="Gene3D" id="3.40.50.410">
    <property type="entry name" value="von Willebrand factor, type A domain"/>
    <property type="match status" value="1"/>
</dbReference>
<evidence type="ECO:0000259" key="3">
    <source>
        <dbReference type="PROSITE" id="PS50234"/>
    </source>
</evidence>
<name>A0A0V7ZGE7_9CYAN</name>
<evidence type="ECO:0000256" key="1">
    <source>
        <dbReference type="SAM" id="Phobius"/>
    </source>
</evidence>
<dbReference type="InterPro" id="IPR036465">
    <property type="entry name" value="vWFA_dom_sf"/>
</dbReference>
<dbReference type="InterPro" id="IPR002035">
    <property type="entry name" value="VWF_A"/>
</dbReference>
<keyword evidence="1" id="KW-0812">Transmembrane</keyword>
<organism evidence="4 5">
    <name type="scientific">Mastigocoleus testarum BC008</name>
    <dbReference type="NCBI Taxonomy" id="371196"/>
    <lineage>
        <taxon>Bacteria</taxon>
        <taxon>Bacillati</taxon>
        <taxon>Cyanobacteriota</taxon>
        <taxon>Cyanophyceae</taxon>
        <taxon>Nostocales</taxon>
        <taxon>Hapalosiphonaceae</taxon>
        <taxon>Mastigocoleus</taxon>
    </lineage>
</organism>
<sequence length="608" mass="67449">MNLKYIKKWFKFTSNLSILILSFVSISQFSRAFAQNSKGGIDWIVVIDTSASMRGAGGTKNIFPQVKSSITQFVNTARLGDTVTIYNFDSDVTLQAQEITIRTNPDRGKLKQIINNLKADGIRTHTGKAVQYALKNSARLNQRPNAANRTVSIVFLTDGLEDIRGISNPVPIPQNNQLLREQQCKPYVFFVSLGQTEHEKQLNKFANHPALCGKGRVLRDPGGIRLNKLAHNIRPVLIKPQIDASLSAINLPPVLPGKTIKSIRINSISNVDTKVNLQLKDIEKSGVKLVSPSTVDLIANQAIAIPIKLQIPANTKGGIRKLRLVLQATNKAIAPQTIDLSLTIKPQLSVQPKKLDFGSVVTGKTSEIKTLVVRSTISGTASLKLQGNFQDVSLKQPSETVSLTVGETKIPVQFKASESSFEGKRIFNVVVTPDDPLATPLTTEAEIQVLIPLGRKIIFWSLLILLLLLIALTIICFIQRKTPWELLQDIRSRKHLEGELELIEPQPISPEEEYISLTHQQKPKVNLSALIPAIAATNCDAELIVNWQSGKKYVYIRVLEGVIFVNNEKITTYQLYDEDTIGLGNVKLRFNWLGNQRPYEPNSGLENF</sequence>